<dbReference type="AlphaFoldDB" id="A0A9D1QS92"/>
<sequence length="693" mass="79973">MVNHSEMTLTNKISFQLDEIGFDQRYRLLLVETLAPQKLTDWFNACPILAMHRLRRHVNPQTKKSDGPYRYLAMVDRLINLPRLDAIHVTPVRVRQALQQGITSDTIVFMMLKQLTQCRIEDNVLGNYDAVSDLYLTLSHGYKKQKHTLVVIEVKLDNRVLRLISRTFTEVSRKGYVISGDCLKWSNGGPGPFFKKASHNGIKNLTTFLSLQDFQKFNNSKAGIAYRLMTQLRERYLDCFKIVPSFCAYPVQNYTGRLKTTAEQQALKMLANRPLNIVTASSDDKVQNMANYLVVQLERSPRLQKNRTIITTSSKPKPGLNIQVVQDLSDPTYLMGSATTIIQHVTVNNFGQSDENFQFQWRVKSGQDIWDDPRFRTTIYQLGVKQDVYCHQLNFPSDVEAQFAAKYRYFDFHELDEQTVQVTYLDINADKRQLNFKRFRLNMGQHNEPPTEIEQAACAIWQCPDENSKLLLGGLQVDNQLFAIYRSDLETVPDLSKIKTALVAANQSDYVNLADLKLVAQDVLLENKKDVLHKQQLIADLQKIPTGRLTIAELRQSISQNWRSNVMKRFADDYHASYDKWLYLPIRRKQFDAYWVGMYGSGLLNIAGDAYYFVGQQQQLDVKVSRAVPLKKLVSVNSHQSVTESQLAFDVLANLMQVGFVRYNQYTVLPFPFKYIREYNDILKHRDKRGLPN</sequence>
<reference evidence="1" key="2">
    <citation type="submission" date="2021-04" db="EMBL/GenBank/DDBJ databases">
        <authorList>
            <person name="Gilroy R."/>
        </authorList>
    </citation>
    <scope>NUCLEOTIDE SEQUENCE</scope>
    <source>
        <strain evidence="1">CHK173-259</strain>
    </source>
</reference>
<protein>
    <submittedName>
        <fullName evidence="1">Uncharacterized protein</fullName>
    </submittedName>
</protein>
<evidence type="ECO:0000313" key="1">
    <source>
        <dbReference type="EMBL" id="HIW72530.1"/>
    </source>
</evidence>
<comment type="caution">
    <text evidence="1">The sequence shown here is derived from an EMBL/GenBank/DDBJ whole genome shotgun (WGS) entry which is preliminary data.</text>
</comment>
<proteinExistence type="predicted"/>
<evidence type="ECO:0000313" key="2">
    <source>
        <dbReference type="Proteomes" id="UP000886822"/>
    </source>
</evidence>
<accession>A0A9D1QS92</accession>
<organism evidence="1 2">
    <name type="scientific">Candidatus Levilactobacillus faecigallinarum</name>
    <dbReference type="NCBI Taxonomy" id="2838638"/>
    <lineage>
        <taxon>Bacteria</taxon>
        <taxon>Bacillati</taxon>
        <taxon>Bacillota</taxon>
        <taxon>Bacilli</taxon>
        <taxon>Lactobacillales</taxon>
        <taxon>Lactobacillaceae</taxon>
        <taxon>Levilactobacillus</taxon>
    </lineage>
</organism>
<gene>
    <name evidence="1" type="ORF">H9875_07895</name>
</gene>
<dbReference type="EMBL" id="DXGJ01000062">
    <property type="protein sequence ID" value="HIW72530.1"/>
    <property type="molecule type" value="Genomic_DNA"/>
</dbReference>
<name>A0A9D1QS92_9LACO</name>
<dbReference type="Proteomes" id="UP000886822">
    <property type="component" value="Unassembled WGS sequence"/>
</dbReference>
<reference evidence="1" key="1">
    <citation type="journal article" date="2021" name="PeerJ">
        <title>Extensive microbial diversity within the chicken gut microbiome revealed by metagenomics and culture.</title>
        <authorList>
            <person name="Gilroy R."/>
            <person name="Ravi A."/>
            <person name="Getino M."/>
            <person name="Pursley I."/>
            <person name="Horton D.L."/>
            <person name="Alikhan N.F."/>
            <person name="Baker D."/>
            <person name="Gharbi K."/>
            <person name="Hall N."/>
            <person name="Watson M."/>
            <person name="Adriaenssens E.M."/>
            <person name="Foster-Nyarko E."/>
            <person name="Jarju S."/>
            <person name="Secka A."/>
            <person name="Antonio M."/>
            <person name="Oren A."/>
            <person name="Chaudhuri R.R."/>
            <person name="La Ragione R."/>
            <person name="Hildebrand F."/>
            <person name="Pallen M.J."/>
        </authorList>
    </citation>
    <scope>NUCLEOTIDE SEQUENCE</scope>
    <source>
        <strain evidence="1">CHK173-259</strain>
    </source>
</reference>